<gene>
    <name evidence="2" type="ORF">LF65_04808</name>
</gene>
<dbReference type="GO" id="GO:0000166">
    <property type="term" value="F:nucleotide binding"/>
    <property type="evidence" value="ECO:0007669"/>
    <property type="project" value="InterPro"/>
</dbReference>
<dbReference type="InterPro" id="IPR051450">
    <property type="entry name" value="Gfo/Idh/MocA_Oxidoreductases"/>
</dbReference>
<evidence type="ECO:0000313" key="3">
    <source>
        <dbReference type="Proteomes" id="UP000031866"/>
    </source>
</evidence>
<feature type="domain" description="Gfo/Idh/MocA-like oxidoreductase N-terminal" evidence="1">
    <location>
        <begin position="6"/>
        <end position="135"/>
    </location>
</feature>
<dbReference type="Gene3D" id="3.30.360.10">
    <property type="entry name" value="Dihydrodipicolinate Reductase, domain 2"/>
    <property type="match status" value="1"/>
</dbReference>
<sequence length="320" mass="36741">MKKQYNVLIVGAGNIGAFFDTKSSKNILTHANAFYRTEGFNLLGFVDVSENKGKRAATLWDVKYFPTLEDAFNTNEIDVVSVCVPDDYHYYILKKVSNFPIKLVFAEKPLAKNLDQASEIIRIYGEKSIRCLVNYSRRFVNEFNILRENILEGQYGNFVCGNGYYGKGILHNGSHLIDLLRYLIGEIKGFKVLGHSFDFYEDDPSVSAILDFENGGNFIMQNVPCSNYTIFELELLFQHRRIKIVDSGFKIEEYTILDSKVFKGYKNLSKEKEYETELNKAMLNSVRSIYNNLSNDEELKCTLEDGYKDMSVCEGLKMEI</sequence>
<dbReference type="InterPro" id="IPR000683">
    <property type="entry name" value="Gfo/Idh/MocA-like_OxRdtase_N"/>
</dbReference>
<dbReference type="OrthoDB" id="9815825at2"/>
<proteinExistence type="predicted"/>
<dbReference type="SUPFAM" id="SSF51735">
    <property type="entry name" value="NAD(P)-binding Rossmann-fold domains"/>
    <property type="match status" value="1"/>
</dbReference>
<dbReference type="Pfam" id="PF01408">
    <property type="entry name" value="GFO_IDH_MocA"/>
    <property type="match status" value="1"/>
</dbReference>
<dbReference type="PANTHER" id="PTHR43377:SF1">
    <property type="entry name" value="BILIVERDIN REDUCTASE A"/>
    <property type="match status" value="1"/>
</dbReference>
<dbReference type="InterPro" id="IPR036291">
    <property type="entry name" value="NAD(P)-bd_dom_sf"/>
</dbReference>
<evidence type="ECO:0000313" key="2">
    <source>
        <dbReference type="EMBL" id="AJH01337.1"/>
    </source>
</evidence>
<reference evidence="3" key="1">
    <citation type="submission" date="2014-12" db="EMBL/GenBank/DDBJ databases">
        <title>Genome sequence of Clostridium beijerinckii strain 59B.</title>
        <authorList>
            <person name="Little G.T."/>
            <person name="Minton N.P."/>
        </authorList>
    </citation>
    <scope>NUCLEOTIDE SEQUENCE [LARGE SCALE GENOMIC DNA]</scope>
    <source>
        <strain evidence="3">59B</strain>
    </source>
</reference>
<dbReference type="Gene3D" id="3.40.50.720">
    <property type="entry name" value="NAD(P)-binding Rossmann-like Domain"/>
    <property type="match status" value="1"/>
</dbReference>
<dbReference type="RefSeq" id="WP_041899473.1">
    <property type="nucleotide sequence ID" value="NZ_CP010086.2"/>
</dbReference>
<dbReference type="PANTHER" id="PTHR43377">
    <property type="entry name" value="BILIVERDIN REDUCTASE A"/>
    <property type="match status" value="1"/>
</dbReference>
<accession>A0A0B5QSW3</accession>
<organism evidence="2 3">
    <name type="scientific">Clostridium beijerinckii</name>
    <name type="common">Clostridium MP</name>
    <dbReference type="NCBI Taxonomy" id="1520"/>
    <lineage>
        <taxon>Bacteria</taxon>
        <taxon>Bacillati</taxon>
        <taxon>Bacillota</taxon>
        <taxon>Clostridia</taxon>
        <taxon>Eubacteriales</taxon>
        <taxon>Clostridiaceae</taxon>
        <taxon>Clostridium</taxon>
    </lineage>
</organism>
<dbReference type="Proteomes" id="UP000031866">
    <property type="component" value="Chromosome"/>
</dbReference>
<evidence type="ECO:0000259" key="1">
    <source>
        <dbReference type="Pfam" id="PF01408"/>
    </source>
</evidence>
<dbReference type="AlphaFoldDB" id="A0A0B5QSW3"/>
<name>A0A0B5QSW3_CLOBE</name>
<dbReference type="KEGG" id="cbei:LF65_04808"/>
<dbReference type="SUPFAM" id="SSF55347">
    <property type="entry name" value="Glyceraldehyde-3-phosphate dehydrogenase-like, C-terminal domain"/>
    <property type="match status" value="1"/>
</dbReference>
<protein>
    <recommendedName>
        <fullName evidence="1">Gfo/Idh/MocA-like oxidoreductase N-terminal domain-containing protein</fullName>
    </recommendedName>
</protein>
<dbReference type="STRING" id="1520.LF65_04808"/>
<dbReference type="EMBL" id="CP010086">
    <property type="protein sequence ID" value="AJH01337.1"/>
    <property type="molecule type" value="Genomic_DNA"/>
</dbReference>